<proteinExistence type="predicted"/>
<dbReference type="EMBL" id="MN738956">
    <property type="protein sequence ID" value="QHT32945.1"/>
    <property type="molecule type" value="Genomic_DNA"/>
</dbReference>
<accession>A0A6C0F0I8</accession>
<protein>
    <submittedName>
        <fullName evidence="1">Uncharacterized protein</fullName>
    </submittedName>
</protein>
<sequence length="34" mass="4034">MESASKKLGFYMMWQWVKKGKKLVIACDFHKKDA</sequence>
<name>A0A6C0F0I8_9ZZZZ</name>
<dbReference type="AlphaFoldDB" id="A0A6C0F0I8"/>
<reference evidence="1" key="1">
    <citation type="journal article" date="2020" name="Nature">
        <title>Giant virus diversity and host interactions through global metagenomics.</title>
        <authorList>
            <person name="Schulz F."/>
            <person name="Roux S."/>
            <person name="Paez-Espino D."/>
            <person name="Jungbluth S."/>
            <person name="Walsh D.A."/>
            <person name="Denef V.J."/>
            <person name="McMahon K.D."/>
            <person name="Konstantinidis K.T."/>
            <person name="Eloe-Fadrosh E.A."/>
            <person name="Kyrpides N.C."/>
            <person name="Woyke T."/>
        </authorList>
    </citation>
    <scope>NUCLEOTIDE SEQUENCE</scope>
    <source>
        <strain evidence="1">GVMAG-M-3300009161-34</strain>
    </source>
</reference>
<organism evidence="1">
    <name type="scientific">viral metagenome</name>
    <dbReference type="NCBI Taxonomy" id="1070528"/>
    <lineage>
        <taxon>unclassified sequences</taxon>
        <taxon>metagenomes</taxon>
        <taxon>organismal metagenomes</taxon>
    </lineage>
</organism>
<evidence type="ECO:0000313" key="1">
    <source>
        <dbReference type="EMBL" id="QHT32945.1"/>
    </source>
</evidence>